<dbReference type="RefSeq" id="WP_274267807.1">
    <property type="nucleotide sequence ID" value="NZ_CP117880.1"/>
</dbReference>
<evidence type="ECO:0000256" key="1">
    <source>
        <dbReference type="ARBA" id="ARBA00022801"/>
    </source>
</evidence>
<evidence type="ECO:0000313" key="4">
    <source>
        <dbReference type="EMBL" id="WDF69079.1"/>
    </source>
</evidence>
<dbReference type="SUPFAM" id="SSF52266">
    <property type="entry name" value="SGNH hydrolase"/>
    <property type="match status" value="1"/>
</dbReference>
<dbReference type="PANTHER" id="PTHR22901">
    <property type="entry name" value="SIALATE O-ACETYLESTERASE"/>
    <property type="match status" value="1"/>
</dbReference>
<proteinExistence type="predicted"/>
<feature type="domain" description="Sialate O-acetylesterase" evidence="3">
    <location>
        <begin position="104"/>
        <end position="359"/>
    </location>
</feature>
<keyword evidence="2" id="KW-0732">Signal</keyword>
<evidence type="ECO:0000259" key="3">
    <source>
        <dbReference type="Pfam" id="PF03629"/>
    </source>
</evidence>
<evidence type="ECO:0000256" key="2">
    <source>
        <dbReference type="SAM" id="SignalP"/>
    </source>
</evidence>
<dbReference type="PANTHER" id="PTHR22901:SF0">
    <property type="entry name" value="SIALATE O-ACETYLESTERASE"/>
    <property type="match status" value="1"/>
</dbReference>
<dbReference type="EMBL" id="CP117880">
    <property type="protein sequence ID" value="WDF69079.1"/>
    <property type="molecule type" value="Genomic_DNA"/>
</dbReference>
<name>A0ABY7WHI5_9SPHI</name>
<accession>A0ABY7WHI5</accession>
<dbReference type="Pfam" id="PF03629">
    <property type="entry name" value="SASA"/>
    <property type="match status" value="1"/>
</dbReference>
<organism evidence="4 5">
    <name type="scientific">Sphingobacterium oryzagri</name>
    <dbReference type="NCBI Taxonomy" id="3025669"/>
    <lineage>
        <taxon>Bacteria</taxon>
        <taxon>Pseudomonadati</taxon>
        <taxon>Bacteroidota</taxon>
        <taxon>Sphingobacteriia</taxon>
        <taxon>Sphingobacteriales</taxon>
        <taxon>Sphingobacteriaceae</taxon>
        <taxon>Sphingobacterium</taxon>
    </lineage>
</organism>
<dbReference type="InterPro" id="IPR013783">
    <property type="entry name" value="Ig-like_fold"/>
</dbReference>
<evidence type="ECO:0000313" key="5">
    <source>
        <dbReference type="Proteomes" id="UP001221558"/>
    </source>
</evidence>
<dbReference type="Gene3D" id="2.60.40.10">
    <property type="entry name" value="Immunoglobulins"/>
    <property type="match status" value="1"/>
</dbReference>
<gene>
    <name evidence="4" type="ORF">PQ465_01570</name>
</gene>
<keyword evidence="1" id="KW-0378">Hydrolase</keyword>
<sequence length="478" mass="53301">MKVLVMVIGILGSWLSAQASLQLPNIFAQHMVLQRNEPVAIFGQAKAGEKVTVTFNGQVKHSTANNSGDWKVMLSAMDANAQGQALVIRSTDEEIVFHDVLVGEVWLCSGQSNMEFQMRKLEKLAAEGQRANFPKDAVKKAKNPAIRLFLVRRKFLAKPDSAHAGWSIAQDSALRQFSAAGYFFAKTLQEQLQVPVGIISSAVSGSRIEPWIAAKALQEERYFQDKKIEGDPGKFFESMIAPLAPYTIKGVFWYQGETNVFLKENISYAYKFKTLIQSWRARWGNPKLPFFYTQIAPFQYSLDEKGNERMPKTILPEFREAQDLILQLPHTGRIVTTDLVDDVKDLHPTDKWDVGYRLALQALEKTYGKAIESDGPTFAKVQYKAAKAIVRFDHAQGLKSVDGKSLSGFEVAGPDGKYSPARAQIVGQTVHLTGDALPHIVQVRFAWDEAAQPNLVNSAGLPALPFRTDNPYKKLKLK</sequence>
<dbReference type="Gene3D" id="3.40.50.1110">
    <property type="entry name" value="SGNH hydrolase"/>
    <property type="match status" value="1"/>
</dbReference>
<reference evidence="4 5" key="1">
    <citation type="submission" date="2023-02" db="EMBL/GenBank/DDBJ databases">
        <title>Genome sequence of Sphingobacterium sp. KACC 22765.</title>
        <authorList>
            <person name="Kim S."/>
            <person name="Heo J."/>
            <person name="Kwon S.-W."/>
        </authorList>
    </citation>
    <scope>NUCLEOTIDE SEQUENCE [LARGE SCALE GENOMIC DNA]</scope>
    <source>
        <strain evidence="4 5">KACC 22765</strain>
    </source>
</reference>
<protein>
    <submittedName>
        <fullName evidence="4">Sialate O-acetylesterase</fullName>
    </submittedName>
</protein>
<dbReference type="Proteomes" id="UP001221558">
    <property type="component" value="Chromosome"/>
</dbReference>
<dbReference type="InterPro" id="IPR036514">
    <property type="entry name" value="SGNH_hydro_sf"/>
</dbReference>
<dbReference type="InterPro" id="IPR005181">
    <property type="entry name" value="SASA"/>
</dbReference>
<feature type="chain" id="PRO_5045151106" evidence="2">
    <location>
        <begin position="20"/>
        <end position="478"/>
    </location>
</feature>
<dbReference type="InterPro" id="IPR039329">
    <property type="entry name" value="SIAE"/>
</dbReference>
<keyword evidence="5" id="KW-1185">Reference proteome</keyword>
<feature type="signal peptide" evidence="2">
    <location>
        <begin position="1"/>
        <end position="19"/>
    </location>
</feature>